<proteinExistence type="inferred from homology"/>
<dbReference type="PANTHER" id="PTHR30371">
    <property type="entry name" value="SEC-INDEPENDENT PROTEIN TRANSLOCASE PROTEIN TATC"/>
    <property type="match status" value="1"/>
</dbReference>
<evidence type="ECO:0000256" key="5">
    <source>
        <dbReference type="HAMAP-Rule" id="MF_00902"/>
    </source>
</evidence>
<keyword evidence="5" id="KW-0813">Transport</keyword>
<dbReference type="Proteomes" id="UP000187172">
    <property type="component" value="Unassembled WGS sequence"/>
</dbReference>
<dbReference type="InterPro" id="IPR019820">
    <property type="entry name" value="Sec-indep_translocase_CS"/>
</dbReference>
<feature type="transmembrane region" description="Helical" evidence="5">
    <location>
        <begin position="20"/>
        <end position="44"/>
    </location>
</feature>
<evidence type="ECO:0000313" key="6">
    <source>
        <dbReference type="EMBL" id="OMF53165.1"/>
    </source>
</evidence>
<dbReference type="RefSeq" id="WP_076172290.1">
    <property type="nucleotide sequence ID" value="NZ_MRTP01000005.1"/>
</dbReference>
<keyword evidence="7" id="KW-1185">Reference proteome</keyword>
<feature type="transmembrane region" description="Helical" evidence="5">
    <location>
        <begin position="106"/>
        <end position="125"/>
    </location>
</feature>
<keyword evidence="5" id="KW-0653">Protein transport</keyword>
<feature type="transmembrane region" description="Helical" evidence="5">
    <location>
        <begin position="158"/>
        <end position="180"/>
    </location>
</feature>
<dbReference type="GO" id="GO:0065002">
    <property type="term" value="P:intracellular protein transmembrane transport"/>
    <property type="evidence" value="ECO:0007669"/>
    <property type="project" value="TreeGrafter"/>
</dbReference>
<evidence type="ECO:0000256" key="1">
    <source>
        <dbReference type="ARBA" id="ARBA00004141"/>
    </source>
</evidence>
<dbReference type="AlphaFoldDB" id="A0A1R1EMX7"/>
<dbReference type="GO" id="GO:0033281">
    <property type="term" value="C:TAT protein transport complex"/>
    <property type="evidence" value="ECO:0007669"/>
    <property type="project" value="UniProtKB-UniRule"/>
</dbReference>
<comment type="similarity">
    <text evidence="5">Belongs to the TatC family.</text>
</comment>
<keyword evidence="3 5" id="KW-1133">Transmembrane helix</keyword>
<evidence type="ECO:0000256" key="4">
    <source>
        <dbReference type="ARBA" id="ARBA00023136"/>
    </source>
</evidence>
<dbReference type="PRINTS" id="PR01840">
    <property type="entry name" value="TATCFAMILY"/>
</dbReference>
<comment type="function">
    <text evidence="5">Part of the twin-arginine translocation (Tat) system that transports large folded proteins containing a characteristic twin-arginine motif in their signal peptide across membranes.</text>
</comment>
<evidence type="ECO:0000256" key="3">
    <source>
        <dbReference type="ARBA" id="ARBA00022989"/>
    </source>
</evidence>
<dbReference type="EMBL" id="MRTP01000005">
    <property type="protein sequence ID" value="OMF53165.1"/>
    <property type="molecule type" value="Genomic_DNA"/>
</dbReference>
<dbReference type="PANTHER" id="PTHR30371:SF0">
    <property type="entry name" value="SEC-INDEPENDENT PROTEIN TRANSLOCASE PROTEIN TATC, CHLOROPLASTIC-RELATED"/>
    <property type="match status" value="1"/>
</dbReference>
<keyword evidence="2 5" id="KW-0812">Transmembrane</keyword>
<dbReference type="Pfam" id="PF00902">
    <property type="entry name" value="TatC"/>
    <property type="match status" value="1"/>
</dbReference>
<organism evidence="6 7">
    <name type="scientific">Paenibacillus rhizosphaerae</name>
    <dbReference type="NCBI Taxonomy" id="297318"/>
    <lineage>
        <taxon>Bacteria</taxon>
        <taxon>Bacillati</taxon>
        <taxon>Bacillota</taxon>
        <taxon>Bacilli</taxon>
        <taxon>Bacillales</taxon>
        <taxon>Paenibacillaceae</taxon>
        <taxon>Paenibacillus</taxon>
    </lineage>
</organism>
<reference evidence="6 7" key="1">
    <citation type="submission" date="2016-11" db="EMBL/GenBank/DDBJ databases">
        <title>Paenibacillus species isolates.</title>
        <authorList>
            <person name="Beno S.M."/>
        </authorList>
    </citation>
    <scope>NUCLEOTIDE SEQUENCE [LARGE SCALE GENOMIC DNA]</scope>
    <source>
        <strain evidence="6 7">FSL R5-0378</strain>
    </source>
</reference>
<dbReference type="NCBIfam" id="TIGR00945">
    <property type="entry name" value="tatC"/>
    <property type="match status" value="1"/>
</dbReference>
<sequence length="256" mass="28486">MEAKNTMTLLGHIAELRKRLLRIAAVFIVSMAAGLFAAPHILTLLRTHSPLHVAWNVFSPWDGLRIYMSIAVVLSLLPTIPFGMYQIWRFVCQGLKPGEQKAAVRYIPFAASCFLVGVAFAYFVVFPMSLRFTAGINRQIGLVETYGVSQYFGFMFNIMIPLAIAFELPVIVMFLARIGILNPSILKGMRRYAYVVLVAVAALISPPDLVSHLMVAVPLIALYEISAWLTGWVHRKKQRAKEALEHAVTDGSYSAT</sequence>
<evidence type="ECO:0000313" key="7">
    <source>
        <dbReference type="Proteomes" id="UP000187172"/>
    </source>
</evidence>
<comment type="caution">
    <text evidence="6">The sequence shown here is derived from an EMBL/GenBank/DDBJ whole genome shotgun (WGS) entry which is preliminary data.</text>
</comment>
<dbReference type="GO" id="GO:0009977">
    <property type="term" value="F:proton motive force dependent protein transmembrane transporter activity"/>
    <property type="evidence" value="ECO:0007669"/>
    <property type="project" value="TreeGrafter"/>
</dbReference>
<feature type="transmembrane region" description="Helical" evidence="5">
    <location>
        <begin position="215"/>
        <end position="233"/>
    </location>
</feature>
<feature type="transmembrane region" description="Helical" evidence="5">
    <location>
        <begin position="64"/>
        <end position="85"/>
    </location>
</feature>
<keyword evidence="5" id="KW-0811">Translocation</keyword>
<dbReference type="HAMAP" id="MF_00902">
    <property type="entry name" value="TatC"/>
    <property type="match status" value="1"/>
</dbReference>
<evidence type="ECO:0000256" key="2">
    <source>
        <dbReference type="ARBA" id="ARBA00022692"/>
    </source>
</evidence>
<name>A0A1R1EMX7_9BACL</name>
<keyword evidence="4 5" id="KW-0472">Membrane</keyword>
<protein>
    <recommendedName>
        <fullName evidence="5">Sec-independent protein translocase protein TatC</fullName>
    </recommendedName>
</protein>
<comment type="subcellular location">
    <subcellularLocation>
        <location evidence="5">Cell membrane</location>
        <topology evidence="5">Multi-pass membrane protein</topology>
    </subcellularLocation>
    <subcellularLocation>
        <location evidence="1">Membrane</location>
        <topology evidence="1">Multi-pass membrane protein</topology>
    </subcellularLocation>
</comment>
<dbReference type="GO" id="GO:0043953">
    <property type="term" value="P:protein transport by the Tat complex"/>
    <property type="evidence" value="ECO:0007669"/>
    <property type="project" value="UniProtKB-UniRule"/>
</dbReference>
<dbReference type="PROSITE" id="PS01218">
    <property type="entry name" value="TATC"/>
    <property type="match status" value="1"/>
</dbReference>
<dbReference type="STRING" id="297318.BK138_19910"/>
<keyword evidence="5" id="KW-1003">Cell membrane</keyword>
<feature type="transmembrane region" description="Helical" evidence="5">
    <location>
        <begin position="192"/>
        <end position="209"/>
    </location>
</feature>
<gene>
    <name evidence="5" type="primary">tatC</name>
    <name evidence="6" type="ORF">BK138_19910</name>
</gene>
<dbReference type="InterPro" id="IPR002033">
    <property type="entry name" value="TatC"/>
</dbReference>
<comment type="subunit">
    <text evidence="5">Forms a complex with TatA.</text>
</comment>
<accession>A0A1R1EMX7</accession>